<dbReference type="PANTHER" id="PTHR10088:SF4">
    <property type="entry name" value="GLUCOKINASE REGULATORY PROTEIN"/>
    <property type="match status" value="1"/>
</dbReference>
<dbReference type="PROSITE" id="PS51464">
    <property type="entry name" value="SIS"/>
    <property type="match status" value="1"/>
</dbReference>
<dbReference type="Gene3D" id="1.10.8.1080">
    <property type="match status" value="1"/>
</dbReference>
<proteinExistence type="predicted"/>
<name>A0A4R5UI30_9HYPH</name>
<dbReference type="GO" id="GO:0016835">
    <property type="term" value="F:carbon-oxygen lyase activity"/>
    <property type="evidence" value="ECO:0007669"/>
    <property type="project" value="InterPro"/>
</dbReference>
<dbReference type="EMBL" id="SMTL01000003">
    <property type="protein sequence ID" value="TDK35609.1"/>
    <property type="molecule type" value="Genomic_DNA"/>
</dbReference>
<protein>
    <submittedName>
        <fullName evidence="4">N-acetylmuramic acid 6-phosphate etherase</fullName>
    </submittedName>
</protein>
<dbReference type="InterPro" id="IPR040190">
    <property type="entry name" value="MURQ/GCKR"/>
</dbReference>
<dbReference type="Proteomes" id="UP000295238">
    <property type="component" value="Unassembled WGS sequence"/>
</dbReference>
<dbReference type="Pfam" id="PF13580">
    <property type="entry name" value="SIS_2"/>
    <property type="match status" value="1"/>
</dbReference>
<reference evidence="4 5" key="1">
    <citation type="submission" date="2019-03" db="EMBL/GenBank/DDBJ databases">
        <title>Rhizobium sp. nov., an bacterium isolated from biocrust in Mu Us Desert.</title>
        <authorList>
            <person name="Lixiong L."/>
        </authorList>
    </citation>
    <scope>NUCLEOTIDE SEQUENCE [LARGE SCALE GENOMIC DNA]</scope>
    <source>
        <strain evidence="4 5">SPY-1</strain>
    </source>
</reference>
<dbReference type="OrthoDB" id="9813395at2"/>
<dbReference type="CDD" id="cd05007">
    <property type="entry name" value="SIS_Etherase"/>
    <property type="match status" value="1"/>
</dbReference>
<evidence type="ECO:0000313" key="4">
    <source>
        <dbReference type="EMBL" id="TDK35609.1"/>
    </source>
</evidence>
<dbReference type="NCBIfam" id="NF003915">
    <property type="entry name" value="PRK05441.1"/>
    <property type="match status" value="1"/>
</dbReference>
<sequence>MSRNATEARHGMAAGLDTFEPTAILELLASGQQEAARVVNPSIAAIAEAAELVAAALAKGRKLVYAGAGSSGLMAMADALELPGTYGIPREQIVLLLAGGVSSLTDMVGAPEDDTALAARDAAVLERDDCVICVSASGSTPYAMAVADVARARGAKVVAMANNRDARLFAQADVSILLETPPELVAGSTRMGAGTAQKIAFNMLSTLVAIKLGHVHDGHMVNLRPDNEKLRLRAAGMVAEIAGIGFDEAQQLLHAADNSVKIAVLLAAGAANADAARHILIRSGQVLRKALAELNTTETTVKRAAKR</sequence>
<dbReference type="InterPro" id="IPR005488">
    <property type="entry name" value="Etherase_MurQ"/>
</dbReference>
<comment type="caution">
    <text evidence="4">The sequence shown here is derived from an EMBL/GenBank/DDBJ whole genome shotgun (WGS) entry which is preliminary data.</text>
</comment>
<dbReference type="Gene3D" id="3.40.50.10490">
    <property type="entry name" value="Glucose-6-phosphate isomerase like protein, domain 1"/>
    <property type="match status" value="1"/>
</dbReference>
<accession>A0A4R5UI30</accession>
<dbReference type="PANTHER" id="PTHR10088">
    <property type="entry name" value="GLUCOKINASE REGULATORY PROTEIN"/>
    <property type="match status" value="1"/>
</dbReference>
<dbReference type="GO" id="GO:0016803">
    <property type="term" value="F:ether hydrolase activity"/>
    <property type="evidence" value="ECO:0007669"/>
    <property type="project" value="TreeGrafter"/>
</dbReference>
<dbReference type="InterPro" id="IPR046348">
    <property type="entry name" value="SIS_dom_sf"/>
</dbReference>
<dbReference type="GO" id="GO:0097367">
    <property type="term" value="F:carbohydrate derivative binding"/>
    <property type="evidence" value="ECO:0007669"/>
    <property type="project" value="InterPro"/>
</dbReference>
<dbReference type="AlphaFoldDB" id="A0A4R5UI30"/>
<dbReference type="InterPro" id="IPR001347">
    <property type="entry name" value="SIS_dom"/>
</dbReference>
<dbReference type="SUPFAM" id="SSF53697">
    <property type="entry name" value="SIS domain"/>
    <property type="match status" value="1"/>
</dbReference>
<gene>
    <name evidence="4" type="ORF">E2F50_15405</name>
</gene>
<evidence type="ECO:0000256" key="2">
    <source>
        <dbReference type="ARBA" id="ARBA00023277"/>
    </source>
</evidence>
<keyword evidence="2" id="KW-0119">Carbohydrate metabolism</keyword>
<dbReference type="GO" id="GO:0046348">
    <property type="term" value="P:amino sugar catabolic process"/>
    <property type="evidence" value="ECO:0007669"/>
    <property type="project" value="InterPro"/>
</dbReference>
<keyword evidence="5" id="KW-1185">Reference proteome</keyword>
<evidence type="ECO:0000313" key="5">
    <source>
        <dbReference type="Proteomes" id="UP000295238"/>
    </source>
</evidence>
<evidence type="ECO:0000256" key="1">
    <source>
        <dbReference type="ARBA" id="ARBA00023239"/>
    </source>
</evidence>
<evidence type="ECO:0000259" key="3">
    <source>
        <dbReference type="PROSITE" id="PS51464"/>
    </source>
</evidence>
<dbReference type="GO" id="GO:0009254">
    <property type="term" value="P:peptidoglycan turnover"/>
    <property type="evidence" value="ECO:0007669"/>
    <property type="project" value="TreeGrafter"/>
</dbReference>
<feature type="domain" description="SIS" evidence="3">
    <location>
        <begin position="53"/>
        <end position="214"/>
    </location>
</feature>
<organism evidence="4 5">
    <name type="scientific">Rhizobium deserti</name>
    <dbReference type="NCBI Taxonomy" id="2547961"/>
    <lineage>
        <taxon>Bacteria</taxon>
        <taxon>Pseudomonadati</taxon>
        <taxon>Pseudomonadota</taxon>
        <taxon>Alphaproteobacteria</taxon>
        <taxon>Hyphomicrobiales</taxon>
        <taxon>Rhizobiaceae</taxon>
        <taxon>Rhizobium/Agrobacterium group</taxon>
        <taxon>Rhizobium</taxon>
    </lineage>
</organism>
<dbReference type="RefSeq" id="WP_133317030.1">
    <property type="nucleotide sequence ID" value="NZ_SMTL01000003.1"/>
</dbReference>
<keyword evidence="1" id="KW-0456">Lyase</keyword>